<evidence type="ECO:0000313" key="2">
    <source>
        <dbReference type="WBParaSite" id="ES5_v2.g16000.t1"/>
    </source>
</evidence>
<accession>A0AC34FF93</accession>
<evidence type="ECO:0000313" key="1">
    <source>
        <dbReference type="Proteomes" id="UP000887579"/>
    </source>
</evidence>
<reference evidence="2" key="1">
    <citation type="submission" date="2022-11" db="UniProtKB">
        <authorList>
            <consortium name="WormBaseParasite"/>
        </authorList>
    </citation>
    <scope>IDENTIFICATION</scope>
</reference>
<protein>
    <submittedName>
        <fullName evidence="2">Uncharacterized protein</fullName>
    </submittedName>
</protein>
<name>A0AC34FF93_9BILA</name>
<dbReference type="Proteomes" id="UP000887579">
    <property type="component" value="Unplaced"/>
</dbReference>
<proteinExistence type="predicted"/>
<dbReference type="WBParaSite" id="ES5_v2.g16000.t1">
    <property type="protein sequence ID" value="ES5_v2.g16000.t1"/>
    <property type="gene ID" value="ES5_v2.g16000"/>
</dbReference>
<organism evidence="1 2">
    <name type="scientific">Panagrolaimus sp. ES5</name>
    <dbReference type="NCBI Taxonomy" id="591445"/>
    <lineage>
        <taxon>Eukaryota</taxon>
        <taxon>Metazoa</taxon>
        <taxon>Ecdysozoa</taxon>
        <taxon>Nematoda</taxon>
        <taxon>Chromadorea</taxon>
        <taxon>Rhabditida</taxon>
        <taxon>Tylenchina</taxon>
        <taxon>Panagrolaimomorpha</taxon>
        <taxon>Panagrolaimoidea</taxon>
        <taxon>Panagrolaimidae</taxon>
        <taxon>Panagrolaimus</taxon>
    </lineage>
</organism>
<sequence length="414" mass="47567">MDASTSSFDGAKPKMINGKIVWSGGPSCKQHFSLPISIIYYMATNPSTPKVYQKLIQSCKYFFEKNPILVAANMYGKTKLCLNEACDGDSEDDNDDEEYAKSDCCTDIDLNKLLSKIWLTSKLELTRENISTFTSLIYPKLYQCKTINLRLYYDIILFNDFKSCAPFLTDIYLQGVVIKNNEKSVMLDKILEIVPNIKNFHLNGKSCIDIDLKKLLTPIWVTNDIALDSVNISSFASSIYPKLYRWKKISLNVNIDVIQYNDFKSCSMFLIDIAIQLVKIIDDVGKVVMLDKTLEICPNVQNFEYYDRESSSMINAATMKKICKLKHLYRLKSFDLYIPEVFNVEDISTFVKGHLNTKIYLDFNGEISEEYKLQLDALVDTIIKSEAAKHLIAYDGQTEEKWKIMNDRYGHLKL</sequence>